<comment type="caution">
    <text evidence="6">Lacks conserved residue(s) required for the propagation of feature annotation.</text>
</comment>
<feature type="binding site" evidence="6">
    <location>
        <begin position="97"/>
        <end position="100"/>
    </location>
    <ligand>
        <name>FMN</name>
        <dbReference type="ChEBI" id="CHEBI:58210"/>
    </ligand>
</feature>
<dbReference type="InterPro" id="IPR050104">
    <property type="entry name" value="FMN-dep_NADH:Q_OxRdtase_AzoR1"/>
</dbReference>
<comment type="cofactor">
    <cofactor evidence="6">
        <name>FMN</name>
        <dbReference type="ChEBI" id="CHEBI:58210"/>
    </cofactor>
    <text evidence="6">Binds 1 FMN per subunit.</text>
</comment>
<comment type="caution">
    <text evidence="8">The sequence shown here is derived from an EMBL/GenBank/DDBJ whole genome shotgun (WGS) entry which is preliminary data.</text>
</comment>
<feature type="domain" description="Flavodoxin-like fold" evidence="7">
    <location>
        <begin position="3"/>
        <end position="191"/>
    </location>
</feature>
<sequence length="200" mass="22499">MTKKILIIQSSPRENDSITNNLIQKIEDKIVKKHKNAIITYKNLSKNPLPHPTNETISAYFTPKEMLTDELNSAINLSNKLTDELLDSNIVIVGAPMWNFSIPSSLKAWLDHIVRVGKTFSKDDNGYFGLAENKKAIIIIASGGVYSNSSIDFNEPYLRFIFNFIGISDIQIIKAEGLSYPNKRENALKNADIMIDNLIL</sequence>
<reference evidence="8 9" key="1">
    <citation type="submission" date="2019-10" db="EMBL/GenBank/DDBJ databases">
        <title>New species of Slilvanegrellaceae.</title>
        <authorList>
            <person name="Pitt A."/>
            <person name="Hahn M.W."/>
        </authorList>
    </citation>
    <scope>NUCLEOTIDE SEQUENCE [LARGE SCALE GENOMIC DNA]</scope>
    <source>
        <strain evidence="8 9">SP-Ram-0.45-NSY-1</strain>
    </source>
</reference>
<keyword evidence="2 6" id="KW-0288">FMN</keyword>
<dbReference type="RefSeq" id="WP_153418739.1">
    <property type="nucleotide sequence ID" value="NZ_WFLM01000002.1"/>
</dbReference>
<dbReference type="SUPFAM" id="SSF52218">
    <property type="entry name" value="Flavoproteins"/>
    <property type="match status" value="1"/>
</dbReference>
<comment type="subunit">
    <text evidence="6">Homodimer.</text>
</comment>
<feature type="binding site" evidence="6">
    <location>
        <position position="11"/>
    </location>
    <ligand>
        <name>FMN</name>
        <dbReference type="ChEBI" id="CHEBI:58210"/>
    </ligand>
</feature>
<name>A0A6N6VUI1_9BACT</name>
<dbReference type="HAMAP" id="MF_01216">
    <property type="entry name" value="Azoreductase_type1"/>
    <property type="match status" value="1"/>
</dbReference>
<dbReference type="InterPro" id="IPR023048">
    <property type="entry name" value="NADH:quinone_OxRdtase_FMN_depd"/>
</dbReference>
<keyword evidence="9" id="KW-1185">Reference proteome</keyword>
<dbReference type="PANTHER" id="PTHR43741">
    <property type="entry name" value="FMN-DEPENDENT NADH-AZOREDUCTASE 1"/>
    <property type="match status" value="1"/>
</dbReference>
<evidence type="ECO:0000256" key="4">
    <source>
        <dbReference type="ARBA" id="ARBA00023027"/>
    </source>
</evidence>
<dbReference type="Pfam" id="PF02525">
    <property type="entry name" value="Flavodoxin_2"/>
    <property type="match status" value="1"/>
</dbReference>
<evidence type="ECO:0000256" key="2">
    <source>
        <dbReference type="ARBA" id="ARBA00022643"/>
    </source>
</evidence>
<evidence type="ECO:0000313" key="9">
    <source>
        <dbReference type="Proteomes" id="UP000437748"/>
    </source>
</evidence>
<dbReference type="InterPro" id="IPR003680">
    <property type="entry name" value="Flavodoxin_fold"/>
</dbReference>
<evidence type="ECO:0000256" key="6">
    <source>
        <dbReference type="HAMAP-Rule" id="MF_01216"/>
    </source>
</evidence>
<dbReference type="EC" id="1.6.5.-" evidence="6"/>
<comment type="catalytic activity">
    <reaction evidence="5">
        <text>N,N-dimethyl-1,4-phenylenediamine + anthranilate + 2 NAD(+) = 2-(4-dimethylaminophenyl)diazenylbenzoate + 2 NADH + 2 H(+)</text>
        <dbReference type="Rhea" id="RHEA:55872"/>
        <dbReference type="ChEBI" id="CHEBI:15378"/>
        <dbReference type="ChEBI" id="CHEBI:15783"/>
        <dbReference type="ChEBI" id="CHEBI:16567"/>
        <dbReference type="ChEBI" id="CHEBI:57540"/>
        <dbReference type="ChEBI" id="CHEBI:57945"/>
        <dbReference type="ChEBI" id="CHEBI:71579"/>
        <dbReference type="EC" id="1.7.1.17"/>
    </reaction>
    <physiologicalReaction direction="right-to-left" evidence="5">
        <dbReference type="Rhea" id="RHEA:55874"/>
    </physiologicalReaction>
</comment>
<organism evidence="8 9">
    <name type="scientific">Silvanigrella paludirubra</name>
    <dbReference type="NCBI Taxonomy" id="2499159"/>
    <lineage>
        <taxon>Bacteria</taxon>
        <taxon>Pseudomonadati</taxon>
        <taxon>Bdellovibrionota</taxon>
        <taxon>Oligoflexia</taxon>
        <taxon>Silvanigrellales</taxon>
        <taxon>Silvanigrellaceae</taxon>
        <taxon>Silvanigrella</taxon>
    </lineage>
</organism>
<evidence type="ECO:0000256" key="5">
    <source>
        <dbReference type="ARBA" id="ARBA00048542"/>
    </source>
</evidence>
<dbReference type="Proteomes" id="UP000437748">
    <property type="component" value="Unassembled WGS sequence"/>
</dbReference>
<dbReference type="InterPro" id="IPR029039">
    <property type="entry name" value="Flavoprotein-like_sf"/>
</dbReference>
<keyword evidence="3 6" id="KW-0560">Oxidoreductase</keyword>
<comment type="function">
    <text evidence="6">Quinone reductase that provides resistance to thiol-specific stress caused by electrophilic quinones.</text>
</comment>
<dbReference type="GO" id="GO:0010181">
    <property type="term" value="F:FMN binding"/>
    <property type="evidence" value="ECO:0007669"/>
    <property type="project" value="UniProtKB-UniRule"/>
</dbReference>
<comment type="function">
    <text evidence="6">Also exhibits azoreductase activity. Catalyzes the reductive cleavage of the azo bond in aromatic azo compounds to the corresponding amines.</text>
</comment>
<dbReference type="GO" id="GO:0016655">
    <property type="term" value="F:oxidoreductase activity, acting on NAD(P)H, quinone or similar compound as acceptor"/>
    <property type="evidence" value="ECO:0007669"/>
    <property type="project" value="InterPro"/>
</dbReference>
<gene>
    <name evidence="6" type="primary">azoR</name>
    <name evidence="8" type="ORF">GCL60_04470</name>
</gene>
<evidence type="ECO:0000256" key="1">
    <source>
        <dbReference type="ARBA" id="ARBA00022630"/>
    </source>
</evidence>
<dbReference type="OrthoDB" id="9805013at2"/>
<comment type="catalytic activity">
    <reaction evidence="6">
        <text>2 a quinone + NADH + H(+) = 2 a 1,4-benzosemiquinone + NAD(+)</text>
        <dbReference type="Rhea" id="RHEA:65952"/>
        <dbReference type="ChEBI" id="CHEBI:15378"/>
        <dbReference type="ChEBI" id="CHEBI:57540"/>
        <dbReference type="ChEBI" id="CHEBI:57945"/>
        <dbReference type="ChEBI" id="CHEBI:132124"/>
        <dbReference type="ChEBI" id="CHEBI:134225"/>
    </reaction>
</comment>
<keyword evidence="1 6" id="KW-0285">Flavoprotein</keyword>
<protein>
    <recommendedName>
        <fullName evidence="6">FMN dependent NADH:quinone oxidoreductase</fullName>
        <ecNumber evidence="6">1.6.5.-</ecNumber>
    </recommendedName>
    <alternativeName>
        <fullName evidence="6">Azo-dye reductase</fullName>
    </alternativeName>
    <alternativeName>
        <fullName evidence="6">FMN-dependent NADH-azo compound oxidoreductase</fullName>
    </alternativeName>
    <alternativeName>
        <fullName evidence="6">FMN-dependent NADH-azoreductase</fullName>
        <ecNumber evidence="6">1.7.1.17</ecNumber>
    </alternativeName>
</protein>
<evidence type="ECO:0000313" key="8">
    <source>
        <dbReference type="EMBL" id="KAB8039514.1"/>
    </source>
</evidence>
<proteinExistence type="inferred from homology"/>
<dbReference type="PANTHER" id="PTHR43741:SF4">
    <property type="entry name" value="FMN-DEPENDENT NADH:QUINONE OXIDOREDUCTASE"/>
    <property type="match status" value="1"/>
</dbReference>
<dbReference type="AlphaFoldDB" id="A0A6N6VUI1"/>
<dbReference type="GO" id="GO:0016652">
    <property type="term" value="F:oxidoreductase activity, acting on NAD(P)H as acceptor"/>
    <property type="evidence" value="ECO:0007669"/>
    <property type="project" value="UniProtKB-UniRule"/>
</dbReference>
<accession>A0A6N6VUI1</accession>
<dbReference type="EC" id="1.7.1.17" evidence="6"/>
<evidence type="ECO:0000259" key="7">
    <source>
        <dbReference type="Pfam" id="PF02525"/>
    </source>
</evidence>
<dbReference type="GO" id="GO:0009055">
    <property type="term" value="F:electron transfer activity"/>
    <property type="evidence" value="ECO:0007669"/>
    <property type="project" value="UniProtKB-UniRule"/>
</dbReference>
<dbReference type="EMBL" id="WFLM01000002">
    <property type="protein sequence ID" value="KAB8039514.1"/>
    <property type="molecule type" value="Genomic_DNA"/>
</dbReference>
<evidence type="ECO:0000256" key="3">
    <source>
        <dbReference type="ARBA" id="ARBA00023002"/>
    </source>
</evidence>
<dbReference type="Gene3D" id="3.40.50.360">
    <property type="match status" value="1"/>
</dbReference>
<comment type="similarity">
    <text evidence="6">Belongs to the azoreductase type 1 family.</text>
</comment>
<keyword evidence="4 6" id="KW-0520">NAD</keyword>